<evidence type="ECO:0000313" key="2">
    <source>
        <dbReference type="Proteomes" id="UP000232222"/>
    </source>
</evidence>
<keyword evidence="2" id="KW-1185">Reference proteome</keyword>
<organism evidence="1 2">
    <name type="scientific">Entomoplasma freundtii</name>
    <dbReference type="NCBI Taxonomy" id="74700"/>
    <lineage>
        <taxon>Bacteria</taxon>
        <taxon>Bacillati</taxon>
        <taxon>Mycoplasmatota</taxon>
        <taxon>Mollicutes</taxon>
        <taxon>Entomoplasmatales</taxon>
        <taxon>Entomoplasmataceae</taxon>
        <taxon>Entomoplasma</taxon>
    </lineage>
</organism>
<dbReference type="KEGG" id="efr:EFREU_v1c05200"/>
<proteinExistence type="predicted"/>
<evidence type="ECO:0000313" key="1">
    <source>
        <dbReference type="EMBL" id="ATZ16541.1"/>
    </source>
</evidence>
<accession>A0A2K8NUV1</accession>
<dbReference type="Proteomes" id="UP000232222">
    <property type="component" value="Chromosome"/>
</dbReference>
<dbReference type="EMBL" id="CP024962">
    <property type="protein sequence ID" value="ATZ16541.1"/>
    <property type="molecule type" value="Genomic_DNA"/>
</dbReference>
<sequence length="89" mass="10612">MDWNRTWASLLNWIGTIFVVNIILWLWEKPLLGERLFKVPLPKGRLNLFLFGLLTFLIFITVAGWLANIVFWIYNKNSIPTIIFYRLID</sequence>
<dbReference type="RefSeq" id="WP_100609566.1">
    <property type="nucleotide sequence ID" value="NZ_CP024962.1"/>
</dbReference>
<name>A0A2K8NUV1_9MOLU</name>
<dbReference type="AlphaFoldDB" id="A0A2K8NUV1"/>
<protein>
    <submittedName>
        <fullName evidence="1">Uncharacterized protein</fullName>
    </submittedName>
</protein>
<gene>
    <name evidence="1" type="ORF">EFREU_v1c05200</name>
</gene>
<reference evidence="1 2" key="1">
    <citation type="submission" date="2017-11" db="EMBL/GenBank/DDBJ databases">
        <title>Genome sequence of Entomoplasma freundtii BARC 318 (ATCC 51999).</title>
        <authorList>
            <person name="Lo W.-S."/>
            <person name="Gasparich G.E."/>
            <person name="Kuo C.-H."/>
        </authorList>
    </citation>
    <scope>NUCLEOTIDE SEQUENCE [LARGE SCALE GENOMIC DNA]</scope>
    <source>
        <strain evidence="1 2">BARC 318</strain>
    </source>
</reference>